<dbReference type="InterPro" id="IPR001932">
    <property type="entry name" value="PPM-type_phosphatase-like_dom"/>
</dbReference>
<dbReference type="InterPro" id="IPR036457">
    <property type="entry name" value="PPM-type-like_dom_sf"/>
</dbReference>
<organism evidence="2 3">
    <name type="scientific">Streptomyces heilongjiangensis</name>
    <dbReference type="NCBI Taxonomy" id="945052"/>
    <lineage>
        <taxon>Bacteria</taxon>
        <taxon>Bacillati</taxon>
        <taxon>Actinomycetota</taxon>
        <taxon>Actinomycetes</taxon>
        <taxon>Kitasatosporales</taxon>
        <taxon>Streptomycetaceae</taxon>
        <taxon>Streptomyces</taxon>
    </lineage>
</organism>
<dbReference type="Proteomes" id="UP001596112">
    <property type="component" value="Unassembled WGS sequence"/>
</dbReference>
<gene>
    <name evidence="2" type="ORF">ACFQGO_25705</name>
</gene>
<comment type="caution">
    <text evidence="2">The sequence shown here is derived from an EMBL/GenBank/DDBJ whole genome shotgun (WGS) entry which is preliminary data.</text>
</comment>
<feature type="domain" description="PPM-type phosphatase" evidence="1">
    <location>
        <begin position="44"/>
        <end position="93"/>
    </location>
</feature>
<protein>
    <submittedName>
        <fullName evidence="2">SpoIIE family protein phosphatase</fullName>
    </submittedName>
</protein>
<dbReference type="Pfam" id="PF07228">
    <property type="entry name" value="SpoIIE"/>
    <property type="match status" value="1"/>
</dbReference>
<proteinExistence type="predicted"/>
<dbReference type="RefSeq" id="WP_380968009.1">
    <property type="nucleotide sequence ID" value="NZ_JAQOSL010000018.1"/>
</dbReference>
<name>A0ABW1BDE0_9ACTN</name>
<evidence type="ECO:0000313" key="2">
    <source>
        <dbReference type="EMBL" id="MFC5810851.1"/>
    </source>
</evidence>
<reference evidence="3" key="1">
    <citation type="journal article" date="2019" name="Int. J. Syst. Evol. Microbiol.">
        <title>The Global Catalogue of Microorganisms (GCM) 10K type strain sequencing project: providing services to taxonomists for standard genome sequencing and annotation.</title>
        <authorList>
            <consortium name="The Broad Institute Genomics Platform"/>
            <consortium name="The Broad Institute Genome Sequencing Center for Infectious Disease"/>
            <person name="Wu L."/>
            <person name="Ma J."/>
        </authorList>
    </citation>
    <scope>NUCLEOTIDE SEQUENCE [LARGE SCALE GENOMIC DNA]</scope>
    <source>
        <strain evidence="3">JCM 9918</strain>
    </source>
</reference>
<dbReference type="Gene3D" id="3.60.40.10">
    <property type="entry name" value="PPM-type phosphatase domain"/>
    <property type="match status" value="1"/>
</dbReference>
<sequence>MPARVAARTEERNAATFCGAPRFRSALCGGLSGTPGTAEFPESPSPALPLGLGAHGDAGPRPCQVGFAQGEQLLLHTDGVTEARDEDGHFYPLA</sequence>
<keyword evidence="3" id="KW-1185">Reference proteome</keyword>
<accession>A0ABW1BDE0</accession>
<evidence type="ECO:0000259" key="1">
    <source>
        <dbReference type="Pfam" id="PF07228"/>
    </source>
</evidence>
<evidence type="ECO:0000313" key="3">
    <source>
        <dbReference type="Proteomes" id="UP001596112"/>
    </source>
</evidence>
<dbReference type="EMBL" id="JBHSNZ010000020">
    <property type="protein sequence ID" value="MFC5810851.1"/>
    <property type="molecule type" value="Genomic_DNA"/>
</dbReference>